<evidence type="ECO:0000256" key="1">
    <source>
        <dbReference type="SAM" id="MobiDB-lite"/>
    </source>
</evidence>
<protein>
    <submittedName>
        <fullName evidence="2">Uncharacterized protein</fullName>
    </submittedName>
</protein>
<comment type="caution">
    <text evidence="2">The sequence shown here is derived from an EMBL/GenBank/DDBJ whole genome shotgun (WGS) entry which is preliminary data.</text>
</comment>
<name>A0A6A6KQV3_HEVBR</name>
<keyword evidence="3" id="KW-1185">Reference proteome</keyword>
<organism evidence="2 3">
    <name type="scientific">Hevea brasiliensis</name>
    <name type="common">Para rubber tree</name>
    <name type="synonym">Siphonia brasiliensis</name>
    <dbReference type="NCBI Taxonomy" id="3981"/>
    <lineage>
        <taxon>Eukaryota</taxon>
        <taxon>Viridiplantae</taxon>
        <taxon>Streptophyta</taxon>
        <taxon>Embryophyta</taxon>
        <taxon>Tracheophyta</taxon>
        <taxon>Spermatophyta</taxon>
        <taxon>Magnoliopsida</taxon>
        <taxon>eudicotyledons</taxon>
        <taxon>Gunneridae</taxon>
        <taxon>Pentapetalae</taxon>
        <taxon>rosids</taxon>
        <taxon>fabids</taxon>
        <taxon>Malpighiales</taxon>
        <taxon>Euphorbiaceae</taxon>
        <taxon>Crotonoideae</taxon>
        <taxon>Micrandreae</taxon>
        <taxon>Hevea</taxon>
    </lineage>
</organism>
<evidence type="ECO:0000313" key="2">
    <source>
        <dbReference type="EMBL" id="KAF2290318.1"/>
    </source>
</evidence>
<evidence type="ECO:0000313" key="3">
    <source>
        <dbReference type="Proteomes" id="UP000467840"/>
    </source>
</evidence>
<dbReference type="AlphaFoldDB" id="A0A6A6KQV3"/>
<feature type="compositionally biased region" description="Basic and acidic residues" evidence="1">
    <location>
        <begin position="172"/>
        <end position="205"/>
    </location>
</feature>
<dbReference type="Proteomes" id="UP000467840">
    <property type="component" value="Chromosome 2"/>
</dbReference>
<accession>A0A6A6KQV3</accession>
<sequence length="302" mass="33631">MNSDDGGPKLSTSIVDGKILDIKYGTQKLELDMGPHECFTTENRNQKCEVIPNLDEDQELPIPVLYNSTILRNLCQARLLVNSSVIILTNHCQLRIDFYKALGEASTNGLVCFNGEPVTLNNIRSLSFLVSLWLGKIGNGTSMSDEIVHKLNFKYLIDTLALIIGKFEKQKKQGKDWPRGPDKEGPRRHMGLELLSRDKWRRGDGWPRGPSQGGPRCRTGLEHPSHEKVVSEQAPDDPNHAKHPNDTRVGKVPITTRVLLESGGGVSSLNGTEVDKSFSILHQIRKGRSKGQVRHVMELICA</sequence>
<feature type="compositionally biased region" description="Basic and acidic residues" evidence="1">
    <location>
        <begin position="219"/>
        <end position="230"/>
    </location>
</feature>
<feature type="region of interest" description="Disordered" evidence="1">
    <location>
        <begin position="172"/>
        <end position="248"/>
    </location>
</feature>
<proteinExistence type="predicted"/>
<reference evidence="2 3" key="1">
    <citation type="journal article" date="2020" name="Mol. Plant">
        <title>The Chromosome-Based Rubber Tree Genome Provides New Insights into Spurge Genome Evolution and Rubber Biosynthesis.</title>
        <authorList>
            <person name="Liu J."/>
            <person name="Shi C."/>
            <person name="Shi C.C."/>
            <person name="Li W."/>
            <person name="Zhang Q.J."/>
            <person name="Zhang Y."/>
            <person name="Li K."/>
            <person name="Lu H.F."/>
            <person name="Shi C."/>
            <person name="Zhu S.T."/>
            <person name="Xiao Z.Y."/>
            <person name="Nan H."/>
            <person name="Yue Y."/>
            <person name="Zhu X.G."/>
            <person name="Wu Y."/>
            <person name="Hong X.N."/>
            <person name="Fan G.Y."/>
            <person name="Tong Y."/>
            <person name="Zhang D."/>
            <person name="Mao C.L."/>
            <person name="Liu Y.L."/>
            <person name="Hao S.J."/>
            <person name="Liu W.Q."/>
            <person name="Lv M.Q."/>
            <person name="Zhang H.B."/>
            <person name="Liu Y."/>
            <person name="Hu-Tang G.R."/>
            <person name="Wang J.P."/>
            <person name="Wang J.H."/>
            <person name="Sun Y.H."/>
            <person name="Ni S.B."/>
            <person name="Chen W.B."/>
            <person name="Zhang X.C."/>
            <person name="Jiao Y.N."/>
            <person name="Eichler E.E."/>
            <person name="Li G.H."/>
            <person name="Liu X."/>
            <person name="Gao L.Z."/>
        </authorList>
    </citation>
    <scope>NUCLEOTIDE SEQUENCE [LARGE SCALE GENOMIC DNA]</scope>
    <source>
        <strain evidence="3">cv. GT1</strain>
        <tissue evidence="2">Leaf</tissue>
    </source>
</reference>
<feature type="compositionally biased region" description="Basic and acidic residues" evidence="1">
    <location>
        <begin position="237"/>
        <end position="248"/>
    </location>
</feature>
<dbReference type="EMBL" id="JAAGAX010000015">
    <property type="protein sequence ID" value="KAF2290318.1"/>
    <property type="molecule type" value="Genomic_DNA"/>
</dbReference>
<gene>
    <name evidence="2" type="ORF">GH714_010564</name>
</gene>